<dbReference type="PANTHER" id="PTHR38593">
    <property type="entry name" value="BLR2558 PROTEIN"/>
    <property type="match status" value="1"/>
</dbReference>
<proteinExistence type="predicted"/>
<name>A0ABU8NG26_9SPHI</name>
<dbReference type="InterPro" id="IPR012347">
    <property type="entry name" value="Ferritin-like"/>
</dbReference>
<reference evidence="3 4" key="1">
    <citation type="submission" date="2024-03" db="EMBL/GenBank/DDBJ databases">
        <title>Sequence of Lycoming College Course Isolates.</title>
        <authorList>
            <person name="Plotts O."/>
            <person name="Newman J."/>
        </authorList>
    </citation>
    <scope>NUCLEOTIDE SEQUENCE [LARGE SCALE GENOMIC DNA]</scope>
    <source>
        <strain evidence="3 4">CJB-3</strain>
    </source>
</reference>
<dbReference type="Pfam" id="PF13628">
    <property type="entry name" value="DUF4142"/>
    <property type="match status" value="1"/>
</dbReference>
<dbReference type="Gene3D" id="1.20.1260.10">
    <property type="match status" value="1"/>
</dbReference>
<feature type="signal peptide" evidence="1">
    <location>
        <begin position="1"/>
        <end position="21"/>
    </location>
</feature>
<gene>
    <name evidence="3" type="ORF">WAE58_02170</name>
</gene>
<dbReference type="InterPro" id="IPR025419">
    <property type="entry name" value="DUF4142"/>
</dbReference>
<dbReference type="PANTHER" id="PTHR38593:SF1">
    <property type="entry name" value="BLR2558 PROTEIN"/>
    <property type="match status" value="1"/>
</dbReference>
<accession>A0ABU8NG26</accession>
<sequence length="190" mass="21166">MKTRILLPAVLCCLLSLNACRNTENSTSSTLADSSLEQTMTDTTAVNRGEGMQFFLEKAANAGNMEVELGKMATSKASNVRVKKFAEKMVKDHTKTNDNLKKLADKKKLTIPTSIPEADQNHINEMAKLSGAQFDKHYMDMMVKDHIKTLDLFKSATTSGDIDVRRFAAKTLRMIEGHYKLATDLSFDLK</sequence>
<dbReference type="EMBL" id="JBBEUB010000001">
    <property type="protein sequence ID" value="MEJ2901211.1"/>
    <property type="molecule type" value="Genomic_DNA"/>
</dbReference>
<evidence type="ECO:0000313" key="3">
    <source>
        <dbReference type="EMBL" id="MEJ2901211.1"/>
    </source>
</evidence>
<evidence type="ECO:0000313" key="4">
    <source>
        <dbReference type="Proteomes" id="UP001378956"/>
    </source>
</evidence>
<organism evidence="3 4">
    <name type="scientific">Pedobacter panaciterrae</name>
    <dbReference type="NCBI Taxonomy" id="363849"/>
    <lineage>
        <taxon>Bacteria</taxon>
        <taxon>Pseudomonadati</taxon>
        <taxon>Bacteroidota</taxon>
        <taxon>Sphingobacteriia</taxon>
        <taxon>Sphingobacteriales</taxon>
        <taxon>Sphingobacteriaceae</taxon>
        <taxon>Pedobacter</taxon>
    </lineage>
</organism>
<evidence type="ECO:0000256" key="1">
    <source>
        <dbReference type="SAM" id="SignalP"/>
    </source>
</evidence>
<comment type="caution">
    <text evidence="3">The sequence shown here is derived from an EMBL/GenBank/DDBJ whole genome shotgun (WGS) entry which is preliminary data.</text>
</comment>
<protein>
    <submittedName>
        <fullName evidence="3">DUF4142 domain-containing protein</fullName>
    </submittedName>
</protein>
<feature type="chain" id="PRO_5046945836" evidence="1">
    <location>
        <begin position="22"/>
        <end position="190"/>
    </location>
</feature>
<keyword evidence="4" id="KW-1185">Reference proteome</keyword>
<feature type="domain" description="DUF4142" evidence="2">
    <location>
        <begin position="55"/>
        <end position="185"/>
    </location>
</feature>
<keyword evidence="1" id="KW-0732">Signal</keyword>
<evidence type="ECO:0000259" key="2">
    <source>
        <dbReference type="Pfam" id="PF13628"/>
    </source>
</evidence>
<dbReference type="Proteomes" id="UP001378956">
    <property type="component" value="Unassembled WGS sequence"/>
</dbReference>